<dbReference type="PANTHER" id="PTHR31234">
    <property type="entry name" value="LATE EMBRYOGENESIS ABUNDANT (LEA) HYDROXYPROLINE-RICH GLYCOPROTEIN FAMILY"/>
    <property type="match status" value="1"/>
</dbReference>
<dbReference type="PANTHER" id="PTHR31234:SF4">
    <property type="entry name" value="EXPRESSED PROTEIN"/>
    <property type="match status" value="1"/>
</dbReference>
<dbReference type="Pfam" id="PF03168">
    <property type="entry name" value="LEA_2"/>
    <property type="match status" value="1"/>
</dbReference>
<reference evidence="7" key="2">
    <citation type="submission" date="2020-08" db="EMBL/GenBank/DDBJ databases">
        <title>Plant Genome Project.</title>
        <authorList>
            <person name="Zhang R.-G."/>
        </authorList>
    </citation>
    <scope>NUCLEOTIDE SEQUENCE</scope>
    <source>
        <strain evidence="7">Huo1</strain>
        <tissue evidence="7">Leaf</tissue>
    </source>
</reference>
<dbReference type="Proteomes" id="UP000298416">
    <property type="component" value="Unassembled WGS sequence"/>
</dbReference>
<evidence type="ECO:0000256" key="4">
    <source>
        <dbReference type="ARBA" id="ARBA00023136"/>
    </source>
</evidence>
<keyword evidence="3 5" id="KW-1133">Transmembrane helix</keyword>
<proteinExistence type="predicted"/>
<feature type="domain" description="Late embryogenesis abundant protein LEA-2 subgroup" evidence="6">
    <location>
        <begin position="107"/>
        <end position="201"/>
    </location>
</feature>
<sequence>MTAKKHSAAASLQQQPLLADDLLAPQPQSTQYVVVLPQYPPPNRPRLLRNACRRCIFCLAIFLLFLVAAAYLLWPSDPGLSVVRFRLDRLKFHTSPAVSLDATLDLTVKIQNRDMYSLDYDSLVVAIGYRGKQLGYVTSDRGSVKARETTYVNATLRLDGVEILTDVVLLLEDLARGAVVFDTTSDISGRLGVFFFDLPLELQVADCSMLTIFLGGGSEIVYGIWEQIESTTEFEYQKQMGKPFLGILGLKNVQHNGIGNSWLFL</sequence>
<keyword evidence="4 5" id="KW-0472">Membrane</keyword>
<dbReference type="SUPFAM" id="SSF117070">
    <property type="entry name" value="LEA14-like"/>
    <property type="match status" value="1"/>
</dbReference>
<dbReference type="GO" id="GO:0098542">
    <property type="term" value="P:defense response to other organism"/>
    <property type="evidence" value="ECO:0007669"/>
    <property type="project" value="InterPro"/>
</dbReference>
<evidence type="ECO:0000256" key="3">
    <source>
        <dbReference type="ARBA" id="ARBA00022989"/>
    </source>
</evidence>
<dbReference type="AlphaFoldDB" id="A0A8X9A3Y7"/>
<keyword evidence="8" id="KW-1185">Reference proteome</keyword>
<dbReference type="GO" id="GO:0016020">
    <property type="term" value="C:membrane"/>
    <property type="evidence" value="ECO:0007669"/>
    <property type="project" value="UniProtKB-SubCell"/>
</dbReference>
<accession>A0A8X9A3Y7</accession>
<reference evidence="7" key="1">
    <citation type="submission" date="2018-01" db="EMBL/GenBank/DDBJ databases">
        <authorList>
            <person name="Mao J.F."/>
        </authorList>
    </citation>
    <scope>NUCLEOTIDE SEQUENCE</scope>
    <source>
        <strain evidence="7">Huo1</strain>
        <tissue evidence="7">Leaf</tissue>
    </source>
</reference>
<gene>
    <name evidence="7" type="ORF">SASPL_110165</name>
</gene>
<dbReference type="Gene3D" id="2.60.40.1820">
    <property type="match status" value="1"/>
</dbReference>
<dbReference type="InterPro" id="IPR004864">
    <property type="entry name" value="LEA_2"/>
</dbReference>
<feature type="transmembrane region" description="Helical" evidence="5">
    <location>
        <begin position="55"/>
        <end position="74"/>
    </location>
</feature>
<organism evidence="7">
    <name type="scientific">Salvia splendens</name>
    <name type="common">Scarlet sage</name>
    <dbReference type="NCBI Taxonomy" id="180675"/>
    <lineage>
        <taxon>Eukaryota</taxon>
        <taxon>Viridiplantae</taxon>
        <taxon>Streptophyta</taxon>
        <taxon>Embryophyta</taxon>
        <taxon>Tracheophyta</taxon>
        <taxon>Spermatophyta</taxon>
        <taxon>Magnoliopsida</taxon>
        <taxon>eudicotyledons</taxon>
        <taxon>Gunneridae</taxon>
        <taxon>Pentapetalae</taxon>
        <taxon>asterids</taxon>
        <taxon>lamiids</taxon>
        <taxon>Lamiales</taxon>
        <taxon>Lamiaceae</taxon>
        <taxon>Nepetoideae</taxon>
        <taxon>Mentheae</taxon>
        <taxon>Salviinae</taxon>
        <taxon>Salvia</taxon>
        <taxon>Salvia subgen. Calosphace</taxon>
        <taxon>core Calosphace</taxon>
    </lineage>
</organism>
<evidence type="ECO:0000259" key="6">
    <source>
        <dbReference type="Pfam" id="PF03168"/>
    </source>
</evidence>
<comment type="caution">
    <text evidence="7">The sequence shown here is derived from an EMBL/GenBank/DDBJ whole genome shotgun (WGS) entry which is preliminary data.</text>
</comment>
<evidence type="ECO:0000256" key="1">
    <source>
        <dbReference type="ARBA" id="ARBA00004167"/>
    </source>
</evidence>
<dbReference type="InterPro" id="IPR044839">
    <property type="entry name" value="NDR1-like"/>
</dbReference>
<dbReference type="EMBL" id="PNBA02000004">
    <property type="protein sequence ID" value="KAG6425954.1"/>
    <property type="molecule type" value="Genomic_DNA"/>
</dbReference>
<evidence type="ECO:0000313" key="8">
    <source>
        <dbReference type="Proteomes" id="UP000298416"/>
    </source>
</evidence>
<evidence type="ECO:0000313" key="7">
    <source>
        <dbReference type="EMBL" id="KAG6425954.1"/>
    </source>
</evidence>
<protein>
    <recommendedName>
        <fullName evidence="6">Late embryogenesis abundant protein LEA-2 subgroup domain-containing protein</fullName>
    </recommendedName>
</protein>
<name>A0A8X9A3Y7_SALSN</name>
<keyword evidence="2 5" id="KW-0812">Transmembrane</keyword>
<evidence type="ECO:0000256" key="2">
    <source>
        <dbReference type="ARBA" id="ARBA00022692"/>
    </source>
</evidence>
<evidence type="ECO:0000256" key="5">
    <source>
        <dbReference type="SAM" id="Phobius"/>
    </source>
</evidence>
<comment type="subcellular location">
    <subcellularLocation>
        <location evidence="1">Membrane</location>
        <topology evidence="1">Single-pass membrane protein</topology>
    </subcellularLocation>
</comment>